<dbReference type="InterPro" id="IPR026055">
    <property type="entry name" value="FAR"/>
</dbReference>
<proteinExistence type="inferred from homology"/>
<dbReference type="SUPFAM" id="SSF51735">
    <property type="entry name" value="NAD(P)-binding Rossmann-fold domains"/>
    <property type="match status" value="1"/>
</dbReference>
<comment type="catalytic activity">
    <reaction evidence="4">
        <text>a long-chain fatty acyl-CoA + 2 NADPH + 2 H(+) = a long-chain primary fatty alcohol + 2 NADP(+) + CoA</text>
        <dbReference type="Rhea" id="RHEA:52716"/>
        <dbReference type="ChEBI" id="CHEBI:15378"/>
        <dbReference type="ChEBI" id="CHEBI:57287"/>
        <dbReference type="ChEBI" id="CHEBI:57783"/>
        <dbReference type="ChEBI" id="CHEBI:58349"/>
        <dbReference type="ChEBI" id="CHEBI:77396"/>
        <dbReference type="ChEBI" id="CHEBI:83139"/>
        <dbReference type="EC" id="1.2.1.84"/>
    </reaction>
</comment>
<comment type="similarity">
    <text evidence="1 4">Belongs to the fatty acyl-CoA reductase family.</text>
</comment>
<dbReference type="Gene3D" id="3.40.50.720">
    <property type="entry name" value="NAD(P)-binding Rossmann-like Domain"/>
    <property type="match status" value="1"/>
</dbReference>
<accession>A0AAN7GSK1</accession>
<dbReference type="EC" id="1.2.1.84" evidence="4"/>
<feature type="domain" description="Thioester reductase (TE)" evidence="6">
    <location>
        <begin position="126"/>
        <end position="436"/>
    </location>
</feature>
<keyword evidence="3 4" id="KW-0443">Lipid metabolism</keyword>
<protein>
    <recommendedName>
        <fullName evidence="4">Fatty acyl-CoA reductase</fullName>
        <ecNumber evidence="4">1.2.1.84</ecNumber>
    </recommendedName>
</protein>
<dbReference type="Proteomes" id="UP001345219">
    <property type="component" value="Chromosome 1"/>
</dbReference>
<dbReference type="GO" id="GO:0102965">
    <property type="term" value="F:alcohol-forming long-chain fatty acyl-CoA reductase activity"/>
    <property type="evidence" value="ECO:0007669"/>
    <property type="project" value="UniProtKB-EC"/>
</dbReference>
<dbReference type="CDD" id="cd05236">
    <property type="entry name" value="FAR-N_SDR_e"/>
    <property type="match status" value="1"/>
</dbReference>
<dbReference type="CDD" id="cd09071">
    <property type="entry name" value="FAR_C"/>
    <property type="match status" value="1"/>
</dbReference>
<dbReference type="GO" id="GO:0035336">
    <property type="term" value="P:long-chain fatty-acyl-CoA metabolic process"/>
    <property type="evidence" value="ECO:0007669"/>
    <property type="project" value="TreeGrafter"/>
</dbReference>
<comment type="function">
    <text evidence="4">Catalyzes the reduction of fatty acyl-CoA to fatty alcohols.</text>
</comment>
<dbReference type="GO" id="GO:0080019">
    <property type="term" value="F:alcohol-forming very long-chain fatty acyl-CoA reductase activity"/>
    <property type="evidence" value="ECO:0007669"/>
    <property type="project" value="InterPro"/>
</dbReference>
<organism evidence="7 8">
    <name type="scientific">Trapa incisa</name>
    <dbReference type="NCBI Taxonomy" id="236973"/>
    <lineage>
        <taxon>Eukaryota</taxon>
        <taxon>Viridiplantae</taxon>
        <taxon>Streptophyta</taxon>
        <taxon>Embryophyta</taxon>
        <taxon>Tracheophyta</taxon>
        <taxon>Spermatophyta</taxon>
        <taxon>Magnoliopsida</taxon>
        <taxon>eudicotyledons</taxon>
        <taxon>Gunneridae</taxon>
        <taxon>Pentapetalae</taxon>
        <taxon>rosids</taxon>
        <taxon>malvids</taxon>
        <taxon>Myrtales</taxon>
        <taxon>Lythraceae</taxon>
        <taxon>Trapa</taxon>
    </lineage>
</organism>
<evidence type="ECO:0000259" key="5">
    <source>
        <dbReference type="Pfam" id="PF03015"/>
    </source>
</evidence>
<sequence>MSSISHSFALCHVPSRDSLTKPSYSLPQTVKLVHLPSSWKSRFNILCGALSTRNADAFAATTPTGGSLSNARDKVLLSPELADGRSGSSVVSAMASTVMEPNSAVHEESTQGLGILKFLEGKTYFVTGATGLLAKAFVEKILRVAPTTRKIFLLVKANGEAEAMKRIKNETVECELFSQLQEMHGEKYRDFIMSKLVPVLGNMCEPGLGISDTELATRMANEVDVIVHSAANTSVDERYDVAINVNTQGTLRMLGFAMKCKKLQLYLHVSTGYVNGRRRGVLREKPFYMGQSIAEEMVTFSGTQESFPLPKLNVDAEIELASEMARTLAADKEADLKMKELGSARAKMFGWHDTYTFTKAMAEMIISSYKGQIPIAIVRPSIIESSFQEPFPGWIQGNRMMDPLLLYYGKGILPGQFTDPQAPADVVPVDIVVNTMVGVMAKHGNRRDLELNVYHVSSSVINPINFQEIFEFACDYFTSSPLKDSAGQEVKVEAMKYFGSMENFSACIEDAIAERMGLSGLGASSNPKRFHKLQIVHRRKVDSLIRMAKIYEAYAFYQAWFQNENTQKLMKEMSTEELKTFTVDLKSIDWKNYFINIHIPGLRRHVLKERM</sequence>
<evidence type="ECO:0000313" key="7">
    <source>
        <dbReference type="EMBL" id="KAK4743084.1"/>
    </source>
</evidence>
<keyword evidence="4" id="KW-0521">NADP</keyword>
<name>A0AAN7GSK1_9MYRT</name>
<dbReference type="InterPro" id="IPR033640">
    <property type="entry name" value="FAR_C"/>
</dbReference>
<dbReference type="PANTHER" id="PTHR11011:SF45">
    <property type="entry name" value="FATTY ACYL-COA REDUCTASE CG8306-RELATED"/>
    <property type="match status" value="1"/>
</dbReference>
<keyword evidence="4" id="KW-0560">Oxidoreductase</keyword>
<keyword evidence="2 4" id="KW-0444">Lipid biosynthesis</keyword>
<dbReference type="GO" id="GO:0010345">
    <property type="term" value="P:suberin biosynthetic process"/>
    <property type="evidence" value="ECO:0007669"/>
    <property type="project" value="TreeGrafter"/>
</dbReference>
<evidence type="ECO:0000313" key="8">
    <source>
        <dbReference type="Proteomes" id="UP001345219"/>
    </source>
</evidence>
<evidence type="ECO:0000256" key="3">
    <source>
        <dbReference type="ARBA" id="ARBA00023098"/>
    </source>
</evidence>
<dbReference type="InterPro" id="IPR013120">
    <property type="entry name" value="FAR_NAD-bd"/>
</dbReference>
<dbReference type="InterPro" id="IPR036291">
    <property type="entry name" value="NAD(P)-bd_dom_sf"/>
</dbReference>
<gene>
    <name evidence="7" type="ORF">SAY87_001085</name>
</gene>
<evidence type="ECO:0000256" key="4">
    <source>
        <dbReference type="RuleBase" id="RU363097"/>
    </source>
</evidence>
<dbReference type="AlphaFoldDB" id="A0AAN7GSK1"/>
<dbReference type="Pfam" id="PF07993">
    <property type="entry name" value="NAD_binding_4"/>
    <property type="match status" value="1"/>
</dbReference>
<keyword evidence="8" id="KW-1185">Reference proteome</keyword>
<feature type="domain" description="Fatty acyl-CoA reductase C-terminal" evidence="5">
    <location>
        <begin position="539"/>
        <end position="609"/>
    </location>
</feature>
<evidence type="ECO:0000256" key="2">
    <source>
        <dbReference type="ARBA" id="ARBA00022516"/>
    </source>
</evidence>
<evidence type="ECO:0000259" key="6">
    <source>
        <dbReference type="Pfam" id="PF07993"/>
    </source>
</evidence>
<dbReference type="PANTHER" id="PTHR11011">
    <property type="entry name" value="MALE STERILITY PROTEIN 2-RELATED"/>
    <property type="match status" value="1"/>
</dbReference>
<reference evidence="7 8" key="1">
    <citation type="journal article" date="2023" name="Hortic Res">
        <title>Pangenome of water caltrop reveals structural variations and asymmetric subgenome divergence after allopolyploidization.</title>
        <authorList>
            <person name="Zhang X."/>
            <person name="Chen Y."/>
            <person name="Wang L."/>
            <person name="Yuan Y."/>
            <person name="Fang M."/>
            <person name="Shi L."/>
            <person name="Lu R."/>
            <person name="Comes H.P."/>
            <person name="Ma Y."/>
            <person name="Chen Y."/>
            <person name="Huang G."/>
            <person name="Zhou Y."/>
            <person name="Zheng Z."/>
            <person name="Qiu Y."/>
        </authorList>
    </citation>
    <scope>NUCLEOTIDE SEQUENCE [LARGE SCALE GENOMIC DNA]</scope>
    <source>
        <tissue evidence="7">Roots</tissue>
    </source>
</reference>
<evidence type="ECO:0000256" key="1">
    <source>
        <dbReference type="ARBA" id="ARBA00005928"/>
    </source>
</evidence>
<comment type="caution">
    <text evidence="7">The sequence shown here is derived from an EMBL/GenBank/DDBJ whole genome shotgun (WGS) entry which is preliminary data.</text>
</comment>
<dbReference type="EMBL" id="JAXIOK010000023">
    <property type="protein sequence ID" value="KAK4743084.1"/>
    <property type="molecule type" value="Genomic_DNA"/>
</dbReference>
<dbReference type="Pfam" id="PF03015">
    <property type="entry name" value="Sterile"/>
    <property type="match status" value="1"/>
</dbReference>